<organism evidence="1 2">
    <name type="scientific">Acanthoscelides obtectus</name>
    <name type="common">Bean weevil</name>
    <name type="synonym">Bruchus obtectus</name>
    <dbReference type="NCBI Taxonomy" id="200917"/>
    <lineage>
        <taxon>Eukaryota</taxon>
        <taxon>Metazoa</taxon>
        <taxon>Ecdysozoa</taxon>
        <taxon>Arthropoda</taxon>
        <taxon>Hexapoda</taxon>
        <taxon>Insecta</taxon>
        <taxon>Pterygota</taxon>
        <taxon>Neoptera</taxon>
        <taxon>Endopterygota</taxon>
        <taxon>Coleoptera</taxon>
        <taxon>Polyphaga</taxon>
        <taxon>Cucujiformia</taxon>
        <taxon>Chrysomeloidea</taxon>
        <taxon>Chrysomelidae</taxon>
        <taxon>Bruchinae</taxon>
        <taxon>Bruchini</taxon>
        <taxon>Acanthoscelides</taxon>
    </lineage>
</organism>
<evidence type="ECO:0000313" key="2">
    <source>
        <dbReference type="Proteomes" id="UP001152888"/>
    </source>
</evidence>
<dbReference type="AlphaFoldDB" id="A0A9P0LLQ4"/>
<dbReference type="Proteomes" id="UP001152888">
    <property type="component" value="Unassembled WGS sequence"/>
</dbReference>
<accession>A0A9P0LLQ4</accession>
<comment type="caution">
    <text evidence="1">The sequence shown here is derived from an EMBL/GenBank/DDBJ whole genome shotgun (WGS) entry which is preliminary data.</text>
</comment>
<dbReference type="EMBL" id="CAKOFQ010007183">
    <property type="protein sequence ID" value="CAH1993757.1"/>
    <property type="molecule type" value="Genomic_DNA"/>
</dbReference>
<name>A0A9P0LLQ4_ACAOB</name>
<protein>
    <submittedName>
        <fullName evidence="1">Uncharacterized protein</fullName>
    </submittedName>
</protein>
<proteinExistence type="predicted"/>
<sequence length="103" mass="11426">MLEKILESEVDQHPFKLQRVTKAEDVRNLLQALRSGMMMYSTGLNGRKTVKDAKIKLKGCSSDMMAGKLSFRKALEVASLTSISVRLTKLGSFNGFGVTTVTW</sequence>
<evidence type="ECO:0000313" key="1">
    <source>
        <dbReference type="EMBL" id="CAH1993757.1"/>
    </source>
</evidence>
<gene>
    <name evidence="1" type="ORF">ACAOBT_LOCUS21713</name>
</gene>
<reference evidence="1" key="1">
    <citation type="submission" date="2022-03" db="EMBL/GenBank/DDBJ databases">
        <authorList>
            <person name="Sayadi A."/>
        </authorList>
    </citation>
    <scope>NUCLEOTIDE SEQUENCE</scope>
</reference>
<keyword evidence="2" id="KW-1185">Reference proteome</keyword>